<accession>A0A6I6IK55</accession>
<dbReference type="KEGG" id="rom:EI983_02515"/>
<sequence length="138" mass="14984">MSGLGQYTLFFFVSLMGLCIDVAIAWLVHTMAGVALPLAALIGFSVAAAFNYVQHARWTFSGSRRSLRGFTAYLALQTVAAGLRIALVAWFELVPALAPYPLITLIAATAVTFLVNFALSLTLIFRPARNEVTEQDNE</sequence>
<evidence type="ECO:0000259" key="7">
    <source>
        <dbReference type="Pfam" id="PF04138"/>
    </source>
</evidence>
<keyword evidence="3 6" id="KW-0812">Transmembrane</keyword>
<reference evidence="9" key="1">
    <citation type="submission" date="2018-12" db="EMBL/GenBank/DDBJ databases">
        <title>Complete genome sequence of Roseovarius sp. MME-070.</title>
        <authorList>
            <person name="Nam Y.-D."/>
            <person name="Kang J."/>
            <person name="Chung W.-H."/>
            <person name="Park Y.S."/>
        </authorList>
    </citation>
    <scope>NUCLEOTIDE SEQUENCE [LARGE SCALE GENOMIC DNA]</scope>
    <source>
        <strain evidence="9">MME-070</strain>
    </source>
</reference>
<dbReference type="GO" id="GO:0000271">
    <property type="term" value="P:polysaccharide biosynthetic process"/>
    <property type="evidence" value="ECO:0007669"/>
    <property type="project" value="InterPro"/>
</dbReference>
<dbReference type="EMBL" id="CP034348">
    <property type="protein sequence ID" value="QGX97209.1"/>
    <property type="molecule type" value="Genomic_DNA"/>
</dbReference>
<gene>
    <name evidence="8" type="ORF">EI983_02515</name>
</gene>
<dbReference type="PANTHER" id="PTHR38459">
    <property type="entry name" value="PROPHAGE BACTOPRENOL-LINKED GLUCOSE TRANSLOCASE HOMOLOG"/>
    <property type="match status" value="1"/>
</dbReference>
<proteinExistence type="inferred from homology"/>
<evidence type="ECO:0000256" key="5">
    <source>
        <dbReference type="ARBA" id="ARBA00023136"/>
    </source>
</evidence>
<name>A0A6I6IK55_9RHOB</name>
<dbReference type="Pfam" id="PF04138">
    <property type="entry name" value="GtrA_DPMS_TM"/>
    <property type="match status" value="1"/>
</dbReference>
<dbReference type="Proteomes" id="UP000428330">
    <property type="component" value="Chromosome"/>
</dbReference>
<dbReference type="GO" id="GO:0005886">
    <property type="term" value="C:plasma membrane"/>
    <property type="evidence" value="ECO:0007669"/>
    <property type="project" value="TreeGrafter"/>
</dbReference>
<feature type="domain" description="GtrA/DPMS transmembrane" evidence="7">
    <location>
        <begin position="10"/>
        <end position="125"/>
    </location>
</feature>
<keyword evidence="9" id="KW-1185">Reference proteome</keyword>
<feature type="transmembrane region" description="Helical" evidence="6">
    <location>
        <begin position="103"/>
        <end position="125"/>
    </location>
</feature>
<comment type="subcellular location">
    <subcellularLocation>
        <location evidence="1">Membrane</location>
        <topology evidence="1">Multi-pass membrane protein</topology>
    </subcellularLocation>
</comment>
<dbReference type="InterPro" id="IPR007267">
    <property type="entry name" value="GtrA_DPMS_TM"/>
</dbReference>
<dbReference type="AlphaFoldDB" id="A0A6I6IK55"/>
<dbReference type="PANTHER" id="PTHR38459:SF1">
    <property type="entry name" value="PROPHAGE BACTOPRENOL-LINKED GLUCOSE TRANSLOCASE HOMOLOG"/>
    <property type="match status" value="1"/>
</dbReference>
<feature type="transmembrane region" description="Helical" evidence="6">
    <location>
        <begin position="73"/>
        <end position="91"/>
    </location>
</feature>
<dbReference type="InterPro" id="IPR051401">
    <property type="entry name" value="GtrA_CellWall_Glycosyl"/>
</dbReference>
<evidence type="ECO:0000256" key="3">
    <source>
        <dbReference type="ARBA" id="ARBA00022692"/>
    </source>
</evidence>
<evidence type="ECO:0000313" key="8">
    <source>
        <dbReference type="EMBL" id="QGX97209.1"/>
    </source>
</evidence>
<feature type="transmembrane region" description="Helical" evidence="6">
    <location>
        <begin position="7"/>
        <end position="28"/>
    </location>
</feature>
<keyword evidence="4 6" id="KW-1133">Transmembrane helix</keyword>
<evidence type="ECO:0000256" key="4">
    <source>
        <dbReference type="ARBA" id="ARBA00022989"/>
    </source>
</evidence>
<comment type="similarity">
    <text evidence="2">Belongs to the GtrA family.</text>
</comment>
<keyword evidence="5 6" id="KW-0472">Membrane</keyword>
<protein>
    <submittedName>
        <fullName evidence="8">GtrA family protein</fullName>
    </submittedName>
</protein>
<evidence type="ECO:0000256" key="1">
    <source>
        <dbReference type="ARBA" id="ARBA00004141"/>
    </source>
</evidence>
<organism evidence="8 9">
    <name type="scientific">Roseovarius faecimaris</name>
    <dbReference type="NCBI Taxonomy" id="2494550"/>
    <lineage>
        <taxon>Bacteria</taxon>
        <taxon>Pseudomonadati</taxon>
        <taxon>Pseudomonadota</taxon>
        <taxon>Alphaproteobacteria</taxon>
        <taxon>Rhodobacterales</taxon>
        <taxon>Roseobacteraceae</taxon>
        <taxon>Roseovarius</taxon>
    </lineage>
</organism>
<dbReference type="OrthoDB" id="7360864at2"/>
<dbReference type="RefSeq" id="WP_157705715.1">
    <property type="nucleotide sequence ID" value="NZ_CP034348.1"/>
</dbReference>
<evidence type="ECO:0000256" key="2">
    <source>
        <dbReference type="ARBA" id="ARBA00009399"/>
    </source>
</evidence>
<evidence type="ECO:0000313" key="9">
    <source>
        <dbReference type="Proteomes" id="UP000428330"/>
    </source>
</evidence>
<evidence type="ECO:0000256" key="6">
    <source>
        <dbReference type="SAM" id="Phobius"/>
    </source>
</evidence>
<feature type="transmembrane region" description="Helical" evidence="6">
    <location>
        <begin position="34"/>
        <end position="53"/>
    </location>
</feature>